<evidence type="ECO:0000313" key="6">
    <source>
        <dbReference type="EMBL" id="KAG3224696.1"/>
    </source>
</evidence>
<feature type="compositionally biased region" description="Polar residues" evidence="1">
    <location>
        <begin position="61"/>
        <end position="93"/>
    </location>
</feature>
<gene>
    <name evidence="7" type="ORF">PC110_g13186</name>
    <name evidence="2" type="ORF">PC113_g6567</name>
    <name evidence="3" type="ORF">PC115_g5762</name>
    <name evidence="4" type="ORF">PC117_g6664</name>
    <name evidence="5" type="ORF">PC118_g15495</name>
    <name evidence="6" type="ORF">PC129_g4645</name>
</gene>
<dbReference type="EMBL" id="RCMV01000103">
    <property type="protein sequence ID" value="KAG3224696.1"/>
    <property type="molecule type" value="Genomic_DNA"/>
</dbReference>
<feature type="region of interest" description="Disordered" evidence="1">
    <location>
        <begin position="60"/>
        <end position="99"/>
    </location>
</feature>
<accession>A0A329S1R8</accession>
<dbReference type="AlphaFoldDB" id="A0A329S1R8"/>
<evidence type="ECO:0000313" key="7">
    <source>
        <dbReference type="EMBL" id="RAW30460.1"/>
    </source>
</evidence>
<evidence type="ECO:0000313" key="8">
    <source>
        <dbReference type="Proteomes" id="UP000251314"/>
    </source>
</evidence>
<reference evidence="2" key="2">
    <citation type="submission" date="2018-10" db="EMBL/GenBank/DDBJ databases">
        <title>Effector identification in a new, highly contiguous assembly of the strawberry crown rot pathogen Phytophthora cactorum.</title>
        <authorList>
            <person name="Armitage A.D."/>
            <person name="Nellist C.F."/>
            <person name="Bates H."/>
            <person name="Vickerstaff R.J."/>
            <person name="Harrison R.J."/>
        </authorList>
    </citation>
    <scope>NUCLEOTIDE SEQUENCE</scope>
    <source>
        <strain evidence="2">15-7</strain>
        <strain evidence="3">4032</strain>
        <strain evidence="4">4040</strain>
        <strain evidence="5">P415</strain>
        <strain evidence="6">P421</strain>
    </source>
</reference>
<dbReference type="EMBL" id="RCMI01000122">
    <property type="protein sequence ID" value="KAG2932533.1"/>
    <property type="molecule type" value="Genomic_DNA"/>
</dbReference>
<protein>
    <submittedName>
        <fullName evidence="7">Uncharacterized protein</fullName>
    </submittedName>
</protein>
<dbReference type="Proteomes" id="UP000735874">
    <property type="component" value="Unassembled WGS sequence"/>
</dbReference>
<dbReference type="EMBL" id="RCML01000603">
    <property type="protein sequence ID" value="KAG2972818.1"/>
    <property type="molecule type" value="Genomic_DNA"/>
</dbReference>
<dbReference type="EMBL" id="MJFZ01000370">
    <property type="protein sequence ID" value="RAW30460.1"/>
    <property type="molecule type" value="Genomic_DNA"/>
</dbReference>
<dbReference type="EMBL" id="RCMG01000136">
    <property type="protein sequence ID" value="KAG2862150.1"/>
    <property type="molecule type" value="Genomic_DNA"/>
</dbReference>
<dbReference type="Proteomes" id="UP000697107">
    <property type="component" value="Unassembled WGS sequence"/>
</dbReference>
<dbReference type="EMBL" id="RCMK01000128">
    <property type="protein sequence ID" value="KAG2947627.1"/>
    <property type="molecule type" value="Genomic_DNA"/>
</dbReference>
<keyword evidence="8" id="KW-1185">Reference proteome</keyword>
<sequence>MVVANSVTAALNDSRLSLPAPTTDLTSPPGRPFRISAATARTVTAQLLKNTDASVEEVLSAGNTQSNSADSVSMATGTSTDPIALSANSSSSLEPGERW</sequence>
<dbReference type="Proteomes" id="UP000760860">
    <property type="component" value="Unassembled WGS sequence"/>
</dbReference>
<dbReference type="Proteomes" id="UP000736787">
    <property type="component" value="Unassembled WGS sequence"/>
</dbReference>
<evidence type="ECO:0000313" key="5">
    <source>
        <dbReference type="EMBL" id="KAG2972818.1"/>
    </source>
</evidence>
<dbReference type="Proteomes" id="UP000251314">
    <property type="component" value="Unassembled WGS sequence"/>
</dbReference>
<name>A0A329S1R8_9STRA</name>
<comment type="caution">
    <text evidence="7">The sequence shown here is derived from an EMBL/GenBank/DDBJ whole genome shotgun (WGS) entry which is preliminary data.</text>
</comment>
<dbReference type="Proteomes" id="UP000774804">
    <property type="component" value="Unassembled WGS sequence"/>
</dbReference>
<evidence type="ECO:0000313" key="3">
    <source>
        <dbReference type="EMBL" id="KAG2932533.1"/>
    </source>
</evidence>
<proteinExistence type="predicted"/>
<reference evidence="7 8" key="1">
    <citation type="submission" date="2018-01" db="EMBL/GenBank/DDBJ databases">
        <title>Draft genome of the strawberry crown rot pathogen Phytophthora cactorum.</title>
        <authorList>
            <person name="Armitage A.D."/>
            <person name="Lysoe E."/>
            <person name="Nellist C.F."/>
            <person name="Harrison R.J."/>
            <person name="Brurberg M.B."/>
        </authorList>
    </citation>
    <scope>NUCLEOTIDE SEQUENCE [LARGE SCALE GENOMIC DNA]</scope>
    <source>
        <strain evidence="7 8">10300</strain>
    </source>
</reference>
<evidence type="ECO:0000256" key="1">
    <source>
        <dbReference type="SAM" id="MobiDB-lite"/>
    </source>
</evidence>
<evidence type="ECO:0000313" key="4">
    <source>
        <dbReference type="EMBL" id="KAG2947627.1"/>
    </source>
</evidence>
<dbReference type="VEuPathDB" id="FungiDB:PC110_g13186"/>
<evidence type="ECO:0000313" key="2">
    <source>
        <dbReference type="EMBL" id="KAG2862150.1"/>
    </source>
</evidence>
<organism evidence="7 8">
    <name type="scientific">Phytophthora cactorum</name>
    <dbReference type="NCBI Taxonomy" id="29920"/>
    <lineage>
        <taxon>Eukaryota</taxon>
        <taxon>Sar</taxon>
        <taxon>Stramenopiles</taxon>
        <taxon>Oomycota</taxon>
        <taxon>Peronosporomycetes</taxon>
        <taxon>Peronosporales</taxon>
        <taxon>Peronosporaceae</taxon>
        <taxon>Phytophthora</taxon>
    </lineage>
</organism>
<dbReference type="OrthoDB" id="133796at2759"/>